<accession>A0ACC0M844</accession>
<dbReference type="EMBL" id="CM046397">
    <property type="protein sequence ID" value="KAI8536749.1"/>
    <property type="molecule type" value="Genomic_DNA"/>
</dbReference>
<keyword evidence="2" id="KW-1185">Reference proteome</keyword>
<gene>
    <name evidence="1" type="ORF">RHMOL_Rhmol10G0281200</name>
</gene>
<evidence type="ECO:0000313" key="2">
    <source>
        <dbReference type="Proteomes" id="UP001062846"/>
    </source>
</evidence>
<evidence type="ECO:0000313" key="1">
    <source>
        <dbReference type="EMBL" id="KAI8536749.1"/>
    </source>
</evidence>
<proteinExistence type="predicted"/>
<name>A0ACC0M844_RHOML</name>
<dbReference type="Proteomes" id="UP001062846">
    <property type="component" value="Chromosome 10"/>
</dbReference>
<comment type="caution">
    <text evidence="1">The sequence shown here is derived from an EMBL/GenBank/DDBJ whole genome shotgun (WGS) entry which is preliminary data.</text>
</comment>
<sequence>MFFDDIEAAYPTQMVGRSSYIPKRKFALKHYCVHFSQSIFDIYVVKVGTAMSGAYGDRSLKETPTWAVAMVSAVFVIISMLIEHGIHSLGKWFQKHKKKAMTEALEKIKDVMILFSSTKKEKFAELMLLGFISLLITAGTNPISKICISLKFGDIMLPCKHESKKLLYNTDGFSRRKSLWYAGNSAPAGGEGYCSKYGKIQLISQSGVHQLHIFIFLLGVFHILYSVIGMALAQAKMKKWKAWELETTSLNINLRMILQDLGSLMKPPLFGDILVSLNCLASDGLKYLQVAFFRQFFVSVTKVDYLTMRHGFINAHFAPNSQFNFHKYIKRSMEDDFKLVVGISVPLWIFAILFQLLNVYRWYTLFVISFLPPIMILIIGAKLQIIIMEMAQQIQDRATIVKGIPVVEPRNDYFWLNQPDLILFLMHFTLFQNAFQMAYFLWTWMGSHMKRSIFEDQIANALKRWQKKARERKKLRQITGAEVSNFRFLSGKPTPSHDSPPIQLLHIYTHKSIGVENNFYSPNAHCSETEDSRVEGPSMASCGDHQTRRPENSAKEDDEDLNYDVDFSLNLA</sequence>
<protein>
    <submittedName>
        <fullName evidence="1">Uncharacterized protein</fullName>
    </submittedName>
</protein>
<organism evidence="1 2">
    <name type="scientific">Rhododendron molle</name>
    <name type="common">Chinese azalea</name>
    <name type="synonym">Azalea mollis</name>
    <dbReference type="NCBI Taxonomy" id="49168"/>
    <lineage>
        <taxon>Eukaryota</taxon>
        <taxon>Viridiplantae</taxon>
        <taxon>Streptophyta</taxon>
        <taxon>Embryophyta</taxon>
        <taxon>Tracheophyta</taxon>
        <taxon>Spermatophyta</taxon>
        <taxon>Magnoliopsida</taxon>
        <taxon>eudicotyledons</taxon>
        <taxon>Gunneridae</taxon>
        <taxon>Pentapetalae</taxon>
        <taxon>asterids</taxon>
        <taxon>Ericales</taxon>
        <taxon>Ericaceae</taxon>
        <taxon>Ericoideae</taxon>
        <taxon>Rhodoreae</taxon>
        <taxon>Rhododendron</taxon>
    </lineage>
</organism>
<reference evidence="1" key="1">
    <citation type="submission" date="2022-02" db="EMBL/GenBank/DDBJ databases">
        <title>Plant Genome Project.</title>
        <authorList>
            <person name="Zhang R.-G."/>
        </authorList>
    </citation>
    <scope>NUCLEOTIDE SEQUENCE</scope>
    <source>
        <strain evidence="1">AT1</strain>
    </source>
</reference>